<dbReference type="InterPro" id="IPR006524">
    <property type="entry name" value="ArpU-like"/>
</dbReference>
<protein>
    <submittedName>
        <fullName evidence="1">ArpU family phage packaging/lysis transcriptional regulator</fullName>
    </submittedName>
</protein>
<gene>
    <name evidence="1" type="ORF">ACFOY7_09455</name>
</gene>
<sequence>MGKQMEFMLNEIDRAATKAMVEEKLNQYQLYLLAAPIDIEPKITSTFTITPPTYNNQFHSTTEEMAIKKIDQERKREKFISWVQRCINKLPLQERSVIIKSYLSDNIYEYEVYNELGFSERKYYRVKSRAIYTLAFIMGVEVYKKDSENEGGEAV</sequence>
<dbReference type="EMBL" id="JBHSDT010000004">
    <property type="protein sequence ID" value="MFC4403303.1"/>
    <property type="molecule type" value="Genomic_DNA"/>
</dbReference>
<comment type="caution">
    <text evidence="1">The sequence shown here is derived from an EMBL/GenBank/DDBJ whole genome shotgun (WGS) entry which is preliminary data.</text>
</comment>
<dbReference type="RefSeq" id="WP_390251707.1">
    <property type="nucleotide sequence ID" value="NZ_JBHSDT010000004.1"/>
</dbReference>
<keyword evidence="2" id="KW-1185">Reference proteome</keyword>
<evidence type="ECO:0000313" key="1">
    <source>
        <dbReference type="EMBL" id="MFC4403303.1"/>
    </source>
</evidence>
<proteinExistence type="predicted"/>
<organism evidence="1 2">
    <name type="scientific">Gracilibacillus xinjiangensis</name>
    <dbReference type="NCBI Taxonomy" id="1193282"/>
    <lineage>
        <taxon>Bacteria</taxon>
        <taxon>Bacillati</taxon>
        <taxon>Bacillota</taxon>
        <taxon>Bacilli</taxon>
        <taxon>Bacillales</taxon>
        <taxon>Bacillaceae</taxon>
        <taxon>Gracilibacillus</taxon>
    </lineage>
</organism>
<dbReference type="NCBIfam" id="TIGR01637">
    <property type="entry name" value="phage_arpU"/>
    <property type="match status" value="1"/>
</dbReference>
<name>A0ABV8WW91_9BACI</name>
<accession>A0ABV8WW91</accession>
<dbReference type="Proteomes" id="UP001595882">
    <property type="component" value="Unassembled WGS sequence"/>
</dbReference>
<reference evidence="2" key="1">
    <citation type="journal article" date="2019" name="Int. J. Syst. Evol. Microbiol.">
        <title>The Global Catalogue of Microorganisms (GCM) 10K type strain sequencing project: providing services to taxonomists for standard genome sequencing and annotation.</title>
        <authorList>
            <consortium name="The Broad Institute Genomics Platform"/>
            <consortium name="The Broad Institute Genome Sequencing Center for Infectious Disease"/>
            <person name="Wu L."/>
            <person name="Ma J."/>
        </authorList>
    </citation>
    <scope>NUCLEOTIDE SEQUENCE [LARGE SCALE GENOMIC DNA]</scope>
    <source>
        <strain evidence="2">CCUG 37865</strain>
    </source>
</reference>
<evidence type="ECO:0000313" key="2">
    <source>
        <dbReference type="Proteomes" id="UP001595882"/>
    </source>
</evidence>